<proteinExistence type="inferred from homology"/>
<dbReference type="InterPro" id="IPR011152">
    <property type="entry name" value="Pesterase_MJ0912"/>
</dbReference>
<dbReference type="SUPFAM" id="SSF56300">
    <property type="entry name" value="Metallo-dependent phosphatases"/>
    <property type="match status" value="1"/>
</dbReference>
<sequence>MCAGEWARYHLLVRLLLLSDIHANLAALEAVLGDAERQVYDRVVCLGDVLGYGPQPREVLARLRDLNARCILGNHDLWALQLARGANRQAQDNVVMQVLHWQLQRLSSADLNGLAAWPEVHDEELGGFTVRFRHGSPLSLLAYVSSLARAREAFAAWEGQVCFVGHTHLPGVYATVDAPPGEWVKHQSLSAGGRFLWAPRARLILNPGSVGQPRDGNPQASYGLFDIEQHTFEVFRVPYDVGFTQAALRSAGLPASLGARLAVGE</sequence>
<dbReference type="KEGG" id="dpd:Deipe_1746"/>
<evidence type="ECO:0000256" key="1">
    <source>
        <dbReference type="ARBA" id="ARBA00008950"/>
    </source>
</evidence>
<gene>
    <name evidence="3" type="ordered locus">Deipe_1746</name>
</gene>
<comment type="similarity">
    <text evidence="1">Belongs to the metallophosphoesterase superfamily. YfcE family.</text>
</comment>
<dbReference type="InterPro" id="IPR050126">
    <property type="entry name" value="Ap4A_hydrolase"/>
</dbReference>
<dbReference type="InterPro" id="IPR024654">
    <property type="entry name" value="Calcineurin-like_PHP_lpxH"/>
</dbReference>
<name>L0A2M3_DEIPD</name>
<dbReference type="EMBL" id="CP003382">
    <property type="protein sequence ID" value="AFZ67265.1"/>
    <property type="molecule type" value="Genomic_DNA"/>
</dbReference>
<accession>L0A2M3</accession>
<dbReference type="Proteomes" id="UP000010467">
    <property type="component" value="Chromosome"/>
</dbReference>
<dbReference type="Pfam" id="PF12850">
    <property type="entry name" value="Metallophos_2"/>
    <property type="match status" value="1"/>
</dbReference>
<dbReference type="PATRIC" id="fig|937777.3.peg.1748"/>
<dbReference type="GO" id="GO:0016791">
    <property type="term" value="F:phosphatase activity"/>
    <property type="evidence" value="ECO:0007669"/>
    <property type="project" value="TreeGrafter"/>
</dbReference>
<feature type="domain" description="Calcineurin-like phosphoesterase" evidence="2">
    <location>
        <begin position="14"/>
        <end position="229"/>
    </location>
</feature>
<keyword evidence="4" id="KW-1185">Reference proteome</keyword>
<dbReference type="GO" id="GO:0005737">
    <property type="term" value="C:cytoplasm"/>
    <property type="evidence" value="ECO:0007669"/>
    <property type="project" value="TreeGrafter"/>
</dbReference>
<dbReference type="Gene3D" id="3.60.21.10">
    <property type="match status" value="1"/>
</dbReference>
<dbReference type="AlphaFoldDB" id="L0A2M3"/>
<evidence type="ECO:0000259" key="2">
    <source>
        <dbReference type="Pfam" id="PF12850"/>
    </source>
</evidence>
<dbReference type="PANTHER" id="PTHR42850:SF2">
    <property type="entry name" value="BLL5683 PROTEIN"/>
    <property type="match status" value="1"/>
</dbReference>
<evidence type="ECO:0000313" key="4">
    <source>
        <dbReference type="Proteomes" id="UP000010467"/>
    </source>
</evidence>
<reference evidence="4" key="1">
    <citation type="submission" date="2012-03" db="EMBL/GenBank/DDBJ databases">
        <title>Complete sequence of chromosome of Deinococcus peraridilitoris DSM 19664.</title>
        <authorList>
            <person name="Lucas S."/>
            <person name="Copeland A."/>
            <person name="Lapidus A."/>
            <person name="Glavina del Rio T."/>
            <person name="Dalin E."/>
            <person name="Tice H."/>
            <person name="Bruce D."/>
            <person name="Goodwin L."/>
            <person name="Pitluck S."/>
            <person name="Peters L."/>
            <person name="Mikhailova N."/>
            <person name="Lu M."/>
            <person name="Kyrpides N."/>
            <person name="Mavromatis K."/>
            <person name="Ivanova N."/>
            <person name="Brettin T."/>
            <person name="Detter J.C."/>
            <person name="Han C."/>
            <person name="Larimer F."/>
            <person name="Land M."/>
            <person name="Hauser L."/>
            <person name="Markowitz V."/>
            <person name="Cheng J.-F."/>
            <person name="Hugenholtz P."/>
            <person name="Woyke T."/>
            <person name="Wu D."/>
            <person name="Pukall R."/>
            <person name="Steenblock K."/>
            <person name="Brambilla E."/>
            <person name="Klenk H.-P."/>
            <person name="Eisen J.A."/>
        </authorList>
    </citation>
    <scope>NUCLEOTIDE SEQUENCE [LARGE SCALE GENOMIC DNA]</scope>
    <source>
        <strain evidence="4">DSM 19664 / LMG 22246 / CIP 109416 / KR-200</strain>
    </source>
</reference>
<evidence type="ECO:0000313" key="3">
    <source>
        <dbReference type="EMBL" id="AFZ67265.1"/>
    </source>
</evidence>
<protein>
    <submittedName>
        <fullName evidence="3">Putative phosphoesterase</fullName>
    </submittedName>
</protein>
<dbReference type="PIRSF" id="PIRSF000883">
    <property type="entry name" value="Pesterase_MJ0912"/>
    <property type="match status" value="1"/>
</dbReference>
<dbReference type="HOGENOM" id="CLU_074761_0_1_0"/>
<dbReference type="STRING" id="937777.Deipe_1746"/>
<dbReference type="InterPro" id="IPR029052">
    <property type="entry name" value="Metallo-depent_PP-like"/>
</dbReference>
<organism evidence="3 4">
    <name type="scientific">Deinococcus peraridilitoris (strain DSM 19664 / LMG 22246 / CIP 109416 / KR-200)</name>
    <dbReference type="NCBI Taxonomy" id="937777"/>
    <lineage>
        <taxon>Bacteria</taxon>
        <taxon>Thermotogati</taxon>
        <taxon>Deinococcota</taxon>
        <taxon>Deinococci</taxon>
        <taxon>Deinococcales</taxon>
        <taxon>Deinococcaceae</taxon>
        <taxon>Deinococcus</taxon>
    </lineage>
</organism>
<dbReference type="eggNOG" id="COG0639">
    <property type="taxonomic scope" value="Bacteria"/>
</dbReference>
<dbReference type="PANTHER" id="PTHR42850">
    <property type="entry name" value="METALLOPHOSPHOESTERASE"/>
    <property type="match status" value="1"/>
</dbReference>